<evidence type="ECO:0000313" key="2">
    <source>
        <dbReference type="Proteomes" id="UP000275267"/>
    </source>
</evidence>
<protein>
    <submittedName>
        <fullName evidence="1">NADP-dependent oxidoreductase P1</fullName>
    </submittedName>
</protein>
<dbReference type="AlphaFoldDB" id="A0A3L6R893"/>
<organism evidence="1 2">
    <name type="scientific">Panicum miliaceum</name>
    <name type="common">Proso millet</name>
    <name type="synonym">Broomcorn millet</name>
    <dbReference type="NCBI Taxonomy" id="4540"/>
    <lineage>
        <taxon>Eukaryota</taxon>
        <taxon>Viridiplantae</taxon>
        <taxon>Streptophyta</taxon>
        <taxon>Embryophyta</taxon>
        <taxon>Tracheophyta</taxon>
        <taxon>Spermatophyta</taxon>
        <taxon>Magnoliopsida</taxon>
        <taxon>Liliopsida</taxon>
        <taxon>Poales</taxon>
        <taxon>Poaceae</taxon>
        <taxon>PACMAD clade</taxon>
        <taxon>Panicoideae</taxon>
        <taxon>Panicodae</taxon>
        <taxon>Paniceae</taxon>
        <taxon>Panicinae</taxon>
        <taxon>Panicum</taxon>
        <taxon>Panicum sect. Panicum</taxon>
    </lineage>
</organism>
<keyword evidence="2" id="KW-1185">Reference proteome</keyword>
<accession>A0A3L6R893</accession>
<dbReference type="EMBL" id="PQIB02000009">
    <property type="protein sequence ID" value="RLM98763.1"/>
    <property type="molecule type" value="Genomic_DNA"/>
</dbReference>
<proteinExistence type="predicted"/>
<name>A0A3L6R893_PANMI</name>
<dbReference type="Gene3D" id="3.90.180.10">
    <property type="entry name" value="Medium-chain alcohol dehydrogenases, catalytic domain"/>
    <property type="match status" value="1"/>
</dbReference>
<gene>
    <name evidence="1" type="ORF">C2845_PM06G32460</name>
</gene>
<dbReference type="Gene3D" id="3.40.50.720">
    <property type="entry name" value="NAD(P)-binding Rossmann-like Domain"/>
    <property type="match status" value="1"/>
</dbReference>
<evidence type="ECO:0000313" key="1">
    <source>
        <dbReference type="EMBL" id="RLM98763.1"/>
    </source>
</evidence>
<reference evidence="2" key="1">
    <citation type="journal article" date="2019" name="Nat. Commun.">
        <title>The genome of broomcorn millet.</title>
        <authorList>
            <person name="Zou C."/>
            <person name="Miki D."/>
            <person name="Li D."/>
            <person name="Tang Q."/>
            <person name="Xiao L."/>
            <person name="Rajput S."/>
            <person name="Deng P."/>
            <person name="Jia W."/>
            <person name="Huang R."/>
            <person name="Zhang M."/>
            <person name="Sun Y."/>
            <person name="Hu J."/>
            <person name="Fu X."/>
            <person name="Schnable P.S."/>
            <person name="Li F."/>
            <person name="Zhang H."/>
            <person name="Feng B."/>
            <person name="Zhu X."/>
            <person name="Liu R."/>
            <person name="Schnable J.C."/>
            <person name="Zhu J.-K."/>
            <person name="Zhang H."/>
        </authorList>
    </citation>
    <scope>NUCLEOTIDE SEQUENCE [LARGE SCALE GENOMIC DNA]</scope>
</reference>
<dbReference type="Proteomes" id="UP000275267">
    <property type="component" value="Unassembled WGS sequence"/>
</dbReference>
<sequence length="75" mass="8612">MMIIELQMSTRNMPSLVAKRIRRQELDTADHLTGATCCRRFMEQMADCLREGTATYVEDITELLDSAPPATVWMF</sequence>
<comment type="caution">
    <text evidence="1">The sequence shown here is derived from an EMBL/GenBank/DDBJ whole genome shotgun (WGS) entry which is preliminary data.</text>
</comment>